<reference evidence="2 3" key="1">
    <citation type="journal article" date="2012" name="J. Bacteriol.">
        <title>Draft Genome Sequence of Vibrio fischeri SR5, a Strain Isolated from the Light Organ of the Mediterranean Squid Sepiola robusta.</title>
        <authorList>
            <person name="Gyllborg M.C."/>
            <person name="Sahl J.W."/>
            <person name="Cronin D.C.III."/>
            <person name="Rasko D.A."/>
            <person name="Mandel M.J."/>
        </authorList>
    </citation>
    <scope>NUCLEOTIDE SEQUENCE [LARGE SCALE GENOMIC DNA]</scope>
    <source>
        <strain evidence="2 3">SR5</strain>
    </source>
</reference>
<sequence>MNSPELTNSKKIMIYIPVIICLVLLSLSLLMDIYQKQDPQYWLQRSGSVITVLGAWISFYLDDKSIDFNEEMGVLNMYTNKGYKILSLIIVFIGTLLWGYGDLVFKLVL</sequence>
<keyword evidence="1" id="KW-1133">Transmembrane helix</keyword>
<dbReference type="EMBL" id="AHIH01000016">
    <property type="protein sequence ID" value="EHN67932.1"/>
    <property type="molecule type" value="Genomic_DNA"/>
</dbReference>
<proteinExistence type="predicted"/>
<protein>
    <submittedName>
        <fullName evidence="2">Uncharacterized protein</fullName>
    </submittedName>
</protein>
<feature type="transmembrane region" description="Helical" evidence="1">
    <location>
        <begin position="12"/>
        <end position="30"/>
    </location>
</feature>
<dbReference type="Proteomes" id="UP000004521">
    <property type="component" value="Unassembled WGS sequence"/>
</dbReference>
<evidence type="ECO:0000313" key="2">
    <source>
        <dbReference type="EMBL" id="EHN67932.1"/>
    </source>
</evidence>
<comment type="caution">
    <text evidence="2">The sequence shown here is derived from an EMBL/GenBank/DDBJ whole genome shotgun (WGS) entry which is preliminary data.</text>
</comment>
<evidence type="ECO:0000313" key="3">
    <source>
        <dbReference type="Proteomes" id="UP000004521"/>
    </source>
</evidence>
<gene>
    <name evidence="2" type="ORF">VFSR5_2749</name>
</gene>
<dbReference type="RefSeq" id="WP_005424074.1">
    <property type="nucleotide sequence ID" value="NZ_JH584330.1"/>
</dbReference>
<keyword evidence="1" id="KW-0472">Membrane</keyword>
<name>A0AAV3EMA6_ALIFS</name>
<accession>A0AAV3EMA6</accession>
<dbReference type="AlphaFoldDB" id="A0AAV3EMA6"/>
<feature type="transmembrane region" description="Helical" evidence="1">
    <location>
        <begin position="82"/>
        <end position="101"/>
    </location>
</feature>
<feature type="transmembrane region" description="Helical" evidence="1">
    <location>
        <begin position="42"/>
        <end position="61"/>
    </location>
</feature>
<keyword evidence="1" id="KW-0812">Transmembrane</keyword>
<organism evidence="2 3">
    <name type="scientific">Aliivibrio fischeri SR5</name>
    <dbReference type="NCBI Taxonomy" id="1088719"/>
    <lineage>
        <taxon>Bacteria</taxon>
        <taxon>Pseudomonadati</taxon>
        <taxon>Pseudomonadota</taxon>
        <taxon>Gammaproteobacteria</taxon>
        <taxon>Vibrionales</taxon>
        <taxon>Vibrionaceae</taxon>
        <taxon>Aliivibrio</taxon>
    </lineage>
</organism>
<evidence type="ECO:0000256" key="1">
    <source>
        <dbReference type="SAM" id="Phobius"/>
    </source>
</evidence>